<evidence type="ECO:0000313" key="3">
    <source>
        <dbReference type="Proteomes" id="UP001281410"/>
    </source>
</evidence>
<sequence>MSGKGGQMALKLDMSNAYDIVECAFLQAIIEKMNFPINWSLLVIECISSSSLSFLLNGRAICSVVPSRGLRQGCSLSPYIFLLCVEAFSCLVLNSEGNGRVLGNRCGKGSPFISHLFFTDDNILFYKASRDNGSRIQKSLVSMNGAQEGANKLAKIQDHFQPEC</sequence>
<protein>
    <recommendedName>
        <fullName evidence="1">Reverse transcriptase domain-containing protein</fullName>
    </recommendedName>
</protein>
<reference evidence="2" key="1">
    <citation type="journal article" date="2023" name="Plant J.">
        <title>Genome sequences and population genomics provide insights into the demographic history, inbreeding, and mutation load of two 'living fossil' tree species of Dipteronia.</title>
        <authorList>
            <person name="Feng Y."/>
            <person name="Comes H.P."/>
            <person name="Chen J."/>
            <person name="Zhu S."/>
            <person name="Lu R."/>
            <person name="Zhang X."/>
            <person name="Li P."/>
            <person name="Qiu J."/>
            <person name="Olsen K.M."/>
            <person name="Qiu Y."/>
        </authorList>
    </citation>
    <scope>NUCLEOTIDE SEQUENCE</scope>
    <source>
        <strain evidence="2">NBL</strain>
    </source>
</reference>
<name>A0AAE0DV51_9ROSI</name>
<dbReference type="AlphaFoldDB" id="A0AAE0DV51"/>
<evidence type="ECO:0000259" key="1">
    <source>
        <dbReference type="Pfam" id="PF00078"/>
    </source>
</evidence>
<keyword evidence="3" id="KW-1185">Reference proteome</keyword>
<dbReference type="EMBL" id="JANJYJ010000009">
    <property type="protein sequence ID" value="KAK3188457.1"/>
    <property type="molecule type" value="Genomic_DNA"/>
</dbReference>
<dbReference type="Pfam" id="PF00078">
    <property type="entry name" value="RVT_1"/>
    <property type="match status" value="1"/>
</dbReference>
<organism evidence="2 3">
    <name type="scientific">Dipteronia sinensis</name>
    <dbReference type="NCBI Taxonomy" id="43782"/>
    <lineage>
        <taxon>Eukaryota</taxon>
        <taxon>Viridiplantae</taxon>
        <taxon>Streptophyta</taxon>
        <taxon>Embryophyta</taxon>
        <taxon>Tracheophyta</taxon>
        <taxon>Spermatophyta</taxon>
        <taxon>Magnoliopsida</taxon>
        <taxon>eudicotyledons</taxon>
        <taxon>Gunneridae</taxon>
        <taxon>Pentapetalae</taxon>
        <taxon>rosids</taxon>
        <taxon>malvids</taxon>
        <taxon>Sapindales</taxon>
        <taxon>Sapindaceae</taxon>
        <taxon>Hippocastanoideae</taxon>
        <taxon>Acereae</taxon>
        <taxon>Dipteronia</taxon>
    </lineage>
</organism>
<accession>A0AAE0DV51</accession>
<comment type="caution">
    <text evidence="2">The sequence shown here is derived from an EMBL/GenBank/DDBJ whole genome shotgun (WGS) entry which is preliminary data.</text>
</comment>
<dbReference type="InterPro" id="IPR000477">
    <property type="entry name" value="RT_dom"/>
</dbReference>
<feature type="domain" description="Reverse transcriptase" evidence="1">
    <location>
        <begin position="4"/>
        <end position="135"/>
    </location>
</feature>
<proteinExistence type="predicted"/>
<evidence type="ECO:0000313" key="2">
    <source>
        <dbReference type="EMBL" id="KAK3188457.1"/>
    </source>
</evidence>
<dbReference type="Proteomes" id="UP001281410">
    <property type="component" value="Unassembled WGS sequence"/>
</dbReference>
<gene>
    <name evidence="2" type="ORF">Dsin_028018</name>
</gene>